<name>A0A7Y0Q2N9_9FIRM</name>
<accession>A0A7Y0Q2N9</accession>
<comment type="caution">
    <text evidence="3">The sequence shown here is derived from an EMBL/GenBank/DDBJ whole genome shotgun (WGS) entry which is preliminary data.</text>
</comment>
<feature type="domain" description="Flagellar Assembly Protein A N-terminal region" evidence="2">
    <location>
        <begin position="115"/>
        <end position="291"/>
    </location>
</feature>
<evidence type="ECO:0000313" key="3">
    <source>
        <dbReference type="EMBL" id="NMP22727.1"/>
    </source>
</evidence>
<protein>
    <submittedName>
        <fullName evidence="3">DUF342 domain-containing protein</fullName>
    </submittedName>
</protein>
<dbReference type="EMBL" id="JABBVZ010000029">
    <property type="protein sequence ID" value="NMP22727.1"/>
    <property type="molecule type" value="Genomic_DNA"/>
</dbReference>
<sequence>MMERWFWRRWQKPRRLPMVIPDPLPLTPITKSENMAPSPTPSPADKEGSVWLDGAGRVHVTNPQGEHGRFAVLSAADADQVTVLVNGRSVVGERVVEESDHIVVRAHMRAPSAQVRVEVSENEMLATLHVAYQRGERRVLQPTVPGPRLVLTTVSFPIDPPRVTVAQVRTELLRAGVISGTVATRELQTFLDRGESGSLVIARGTDPHPGAGSVEWIDDKRLDGSWMVETGAILAHRRPHPARPGTTVTGKTVAAPAIAPGRQMRLGPGVALMTHGTKLVAARSGYVIAQDGIVDVVDAMVIPEVTSAPDPLVLDGDVTVEGHISRRLVIVTGNLVIKGGIREAEVVVGGNVEVKGTVSDAAVFLGYGRYVQKRAEQHVGRIIDGLYDLEVTAEELLKGGGRSRFPLLLQQVIATKFTDILESLDWFKGALTWPHLNWSDALVRSIQELKDRLDQGQIDSMAELVALRTQLEYLEMDRAVEARPMGHRPMPC</sequence>
<dbReference type="PANTHER" id="PTHR38032:SF1">
    <property type="entry name" value="RNA-BINDING PROTEIN KHPB N-TERMINAL DOMAIN-CONTAINING PROTEIN"/>
    <property type="match status" value="1"/>
</dbReference>
<dbReference type="Pfam" id="PF20250">
    <property type="entry name" value="FapA_N"/>
    <property type="match status" value="1"/>
</dbReference>
<dbReference type="Proteomes" id="UP000533476">
    <property type="component" value="Unassembled WGS sequence"/>
</dbReference>
<evidence type="ECO:0000256" key="1">
    <source>
        <dbReference type="SAM" id="MobiDB-lite"/>
    </source>
</evidence>
<feature type="region of interest" description="Disordered" evidence="1">
    <location>
        <begin position="29"/>
        <end position="50"/>
    </location>
</feature>
<reference evidence="3 4" key="1">
    <citation type="submission" date="2020-04" db="EMBL/GenBank/DDBJ databases">
        <authorList>
            <person name="Zhang R."/>
            <person name="Schippers A."/>
        </authorList>
    </citation>
    <scope>NUCLEOTIDE SEQUENCE [LARGE SCALE GENOMIC DNA]</scope>
    <source>
        <strain evidence="3 4">DSM 109850</strain>
    </source>
</reference>
<evidence type="ECO:0000313" key="4">
    <source>
        <dbReference type="Proteomes" id="UP000533476"/>
    </source>
</evidence>
<evidence type="ECO:0000259" key="2">
    <source>
        <dbReference type="Pfam" id="PF20250"/>
    </source>
</evidence>
<dbReference type="AlphaFoldDB" id="A0A7Y0Q2N9"/>
<gene>
    <name evidence="3" type="ORF">HIJ39_10235</name>
</gene>
<dbReference type="InterPro" id="IPR046866">
    <property type="entry name" value="FapA_N"/>
</dbReference>
<organism evidence="3 4">
    <name type="scientific">Sulfobacillus harzensis</name>
    <dbReference type="NCBI Taxonomy" id="2729629"/>
    <lineage>
        <taxon>Bacteria</taxon>
        <taxon>Bacillati</taxon>
        <taxon>Bacillota</taxon>
        <taxon>Clostridia</taxon>
        <taxon>Eubacteriales</taxon>
        <taxon>Clostridiales Family XVII. Incertae Sedis</taxon>
        <taxon>Sulfobacillus</taxon>
    </lineage>
</organism>
<keyword evidence="4" id="KW-1185">Reference proteome</keyword>
<dbReference type="InterPro" id="IPR005646">
    <property type="entry name" value="FapA"/>
</dbReference>
<proteinExistence type="predicted"/>
<dbReference type="PANTHER" id="PTHR38032">
    <property type="entry name" value="POLYMERASE-RELATED"/>
    <property type="match status" value="1"/>
</dbReference>